<keyword evidence="4" id="KW-0732">Signal</keyword>
<feature type="binding site" evidence="9">
    <location>
        <position position="247"/>
    </location>
    <ligand>
        <name>Zn(2+)</name>
        <dbReference type="ChEBI" id="CHEBI:29105"/>
        <label>2</label>
        <note>catalytic</note>
    </ligand>
</feature>
<feature type="binding site" evidence="9">
    <location>
        <position position="218"/>
    </location>
    <ligand>
        <name>Ca(2+)</name>
        <dbReference type="ChEBI" id="CHEBI:29108"/>
        <label>2</label>
    </ligand>
</feature>
<protein>
    <submittedName>
        <fullName evidence="12">Matrix metalloproteinase-25</fullName>
    </submittedName>
</protein>
<evidence type="ECO:0000256" key="9">
    <source>
        <dbReference type="PIRSR" id="PIRSR621190-2"/>
    </source>
</evidence>
<feature type="binding site" evidence="9">
    <location>
        <position position="184"/>
    </location>
    <ligand>
        <name>Ca(2+)</name>
        <dbReference type="ChEBI" id="CHEBI:29108"/>
        <label>2</label>
    </ligand>
</feature>
<keyword evidence="13" id="KW-1185">Reference proteome</keyword>
<keyword evidence="5" id="KW-0378">Hydrolase</keyword>
<dbReference type="Pfam" id="PF00413">
    <property type="entry name" value="Peptidase_M10"/>
    <property type="match status" value="1"/>
</dbReference>
<feature type="binding site" evidence="9">
    <location>
        <position position="196"/>
    </location>
    <ligand>
        <name>Zn(2+)</name>
        <dbReference type="ChEBI" id="CHEBI:29105"/>
        <label>1</label>
    </ligand>
</feature>
<comment type="cofactor">
    <cofactor evidence="9">
        <name>Zn(2+)</name>
        <dbReference type="ChEBI" id="CHEBI:29105"/>
    </cofactor>
    <text evidence="9">Binds 2 Zn(2+) ions per subunit.</text>
</comment>
<dbReference type="GO" id="GO:0031012">
    <property type="term" value="C:extracellular matrix"/>
    <property type="evidence" value="ECO:0007669"/>
    <property type="project" value="InterPro"/>
</dbReference>
<evidence type="ECO:0000256" key="1">
    <source>
        <dbReference type="ARBA" id="ARBA00010370"/>
    </source>
</evidence>
<evidence type="ECO:0000256" key="4">
    <source>
        <dbReference type="ARBA" id="ARBA00022729"/>
    </source>
</evidence>
<feature type="binding site" evidence="9">
    <location>
        <position position="222"/>
    </location>
    <ligand>
        <name>Zn(2+)</name>
        <dbReference type="ChEBI" id="CHEBI:29105"/>
        <label>1</label>
    </ligand>
</feature>
<comment type="caution">
    <text evidence="12">The sequence shown here is derived from an EMBL/GenBank/DDBJ whole genome shotgun (WGS) entry which is preliminary data.</text>
</comment>
<keyword evidence="2" id="KW-0645">Protease</keyword>
<feature type="binding site" evidence="9">
    <location>
        <position position="209"/>
    </location>
    <ligand>
        <name>Zn(2+)</name>
        <dbReference type="ChEBI" id="CHEBI:29105"/>
        <label>1</label>
    </ligand>
</feature>
<feature type="binding site" evidence="9">
    <location>
        <position position="194"/>
    </location>
    <ligand>
        <name>Zn(2+)</name>
        <dbReference type="ChEBI" id="CHEBI:29105"/>
        <label>1</label>
    </ligand>
</feature>
<evidence type="ECO:0000259" key="11">
    <source>
        <dbReference type="SMART" id="SM00235"/>
    </source>
</evidence>
<dbReference type="GO" id="GO:0006508">
    <property type="term" value="P:proteolysis"/>
    <property type="evidence" value="ECO:0007669"/>
    <property type="project" value="UniProtKB-KW"/>
</dbReference>
<dbReference type="InterPro" id="IPR024079">
    <property type="entry name" value="MetalloPept_cat_dom_sf"/>
</dbReference>
<evidence type="ECO:0000256" key="8">
    <source>
        <dbReference type="PIRSR" id="PIRSR621190-1"/>
    </source>
</evidence>
<comment type="similarity">
    <text evidence="1">Belongs to the peptidase M10A family.</text>
</comment>
<evidence type="ECO:0000256" key="5">
    <source>
        <dbReference type="ARBA" id="ARBA00022801"/>
    </source>
</evidence>
<keyword evidence="9" id="KW-0106">Calcium</keyword>
<proteinExistence type="inferred from homology"/>
<dbReference type="GO" id="GO:0030198">
    <property type="term" value="P:extracellular matrix organization"/>
    <property type="evidence" value="ECO:0007669"/>
    <property type="project" value="TreeGrafter"/>
</dbReference>
<feature type="binding site" evidence="9">
    <location>
        <position position="220"/>
    </location>
    <ligand>
        <name>Ca(2+)</name>
        <dbReference type="ChEBI" id="CHEBI:29108"/>
        <label>2</label>
    </ligand>
</feature>
<name>A0A5B7KCZ8_PORTR</name>
<feature type="active site" evidence="8">
    <location>
        <position position="248"/>
    </location>
</feature>
<feature type="region of interest" description="Disordered" evidence="10">
    <location>
        <begin position="1"/>
        <end position="74"/>
    </location>
</feature>
<dbReference type="SMART" id="SM00235">
    <property type="entry name" value="ZnMc"/>
    <property type="match status" value="1"/>
</dbReference>
<dbReference type="GO" id="GO:0004222">
    <property type="term" value="F:metalloendopeptidase activity"/>
    <property type="evidence" value="ECO:0007669"/>
    <property type="project" value="InterPro"/>
</dbReference>
<feature type="binding site" evidence="9">
    <location>
        <position position="202"/>
    </location>
    <ligand>
        <name>Ca(2+)</name>
        <dbReference type="ChEBI" id="CHEBI:29108"/>
        <label>3</label>
    </ligand>
</feature>
<dbReference type="AlphaFoldDB" id="A0A5B7KCZ8"/>
<gene>
    <name evidence="12" type="primary">Mmp25</name>
    <name evidence="12" type="ORF">E2C01_102369</name>
</gene>
<dbReference type="SUPFAM" id="SSF55486">
    <property type="entry name" value="Metalloproteases ('zincins'), catalytic domain"/>
    <property type="match status" value="1"/>
</dbReference>
<organism evidence="12 13">
    <name type="scientific">Portunus trituberculatus</name>
    <name type="common">Swimming crab</name>
    <name type="synonym">Neptunus trituberculatus</name>
    <dbReference type="NCBI Taxonomy" id="210409"/>
    <lineage>
        <taxon>Eukaryota</taxon>
        <taxon>Metazoa</taxon>
        <taxon>Ecdysozoa</taxon>
        <taxon>Arthropoda</taxon>
        <taxon>Crustacea</taxon>
        <taxon>Multicrustacea</taxon>
        <taxon>Malacostraca</taxon>
        <taxon>Eumalacostraca</taxon>
        <taxon>Eucarida</taxon>
        <taxon>Decapoda</taxon>
        <taxon>Pleocyemata</taxon>
        <taxon>Brachyura</taxon>
        <taxon>Eubrachyura</taxon>
        <taxon>Portunoidea</taxon>
        <taxon>Portunidae</taxon>
        <taxon>Portuninae</taxon>
        <taxon>Portunus</taxon>
    </lineage>
</organism>
<comment type="cofactor">
    <cofactor evidence="9">
        <name>Ca(2+)</name>
        <dbReference type="ChEBI" id="CHEBI:29108"/>
    </cofactor>
    <text evidence="9">Can bind about 5 Ca(2+) ions per subunit.</text>
</comment>
<dbReference type="GO" id="GO:0008270">
    <property type="term" value="F:zinc ion binding"/>
    <property type="evidence" value="ECO:0007669"/>
    <property type="project" value="InterPro"/>
</dbReference>
<evidence type="ECO:0000256" key="10">
    <source>
        <dbReference type="SAM" id="MobiDB-lite"/>
    </source>
</evidence>
<feature type="compositionally biased region" description="Basic and acidic residues" evidence="10">
    <location>
        <begin position="1"/>
        <end position="14"/>
    </location>
</feature>
<evidence type="ECO:0000256" key="7">
    <source>
        <dbReference type="ARBA" id="ARBA00023049"/>
    </source>
</evidence>
<dbReference type="PANTHER" id="PTHR10201:SF291">
    <property type="entry name" value="MATRIX METALLOPROTEINASE 1, ISOFORM C-RELATED"/>
    <property type="match status" value="1"/>
</dbReference>
<feature type="domain" description="Peptidase metallopeptidase" evidence="11">
    <location>
        <begin position="126"/>
        <end position="255"/>
    </location>
</feature>
<evidence type="ECO:0000313" key="13">
    <source>
        <dbReference type="Proteomes" id="UP000324222"/>
    </source>
</evidence>
<evidence type="ECO:0000256" key="3">
    <source>
        <dbReference type="ARBA" id="ARBA00022723"/>
    </source>
</evidence>
<feature type="compositionally biased region" description="Basic and acidic residues" evidence="10">
    <location>
        <begin position="48"/>
        <end position="57"/>
    </location>
</feature>
<dbReference type="PRINTS" id="PR00138">
    <property type="entry name" value="MATRIXIN"/>
</dbReference>
<keyword evidence="3 9" id="KW-0479">Metal-binding</keyword>
<feature type="binding site" evidence="9">
    <location>
        <position position="225"/>
    </location>
    <ligand>
        <name>Ca(2+)</name>
        <dbReference type="ChEBI" id="CHEBI:29108"/>
        <label>1</label>
    </ligand>
</feature>
<evidence type="ECO:0000313" key="12">
    <source>
        <dbReference type="EMBL" id="MPD06553.1"/>
    </source>
</evidence>
<dbReference type="InterPro" id="IPR021190">
    <property type="entry name" value="Pept_M10A"/>
</dbReference>
<dbReference type="OrthoDB" id="406838at2759"/>
<feature type="binding site" evidence="9">
    <location>
        <position position="251"/>
    </location>
    <ligand>
        <name>Zn(2+)</name>
        <dbReference type="ChEBI" id="CHEBI:29105"/>
        <label>2</label>
        <note>catalytic</note>
    </ligand>
</feature>
<sequence length="255" mass="28704">MEKQEGGNIEDKAKAGTLDIEVSAPPYYPAQNATGPTPPVPPGLGMDGGKEEGRERSPNPAKEEEEDMEEDKNKIPANLNKTFVSASKNSTKPKIYFCGTPDFDETMREDEKQATNHTRRRRYTLQGNQWDKLELTWTLRTPSRHTTRLDTGTIRQQITAATLLWQKKSALRFIEVHKEAENIDIYVDFVVREHGDSYSFDGKGSTLAHAFYPGIGRGGDMHFDDEDNFVHHHQREKGVSLLITAAHELGHSLGK</sequence>
<dbReference type="GO" id="GO:0030574">
    <property type="term" value="P:collagen catabolic process"/>
    <property type="evidence" value="ECO:0007669"/>
    <property type="project" value="TreeGrafter"/>
</dbReference>
<keyword evidence="7" id="KW-0482">Metalloprotease</keyword>
<keyword evidence="6 9" id="KW-0862">Zinc</keyword>
<dbReference type="EMBL" id="VSRR010151840">
    <property type="protein sequence ID" value="MPD06553.1"/>
    <property type="molecule type" value="Genomic_DNA"/>
</dbReference>
<dbReference type="PANTHER" id="PTHR10201">
    <property type="entry name" value="MATRIX METALLOPROTEINASE"/>
    <property type="match status" value="1"/>
</dbReference>
<feature type="binding site" evidence="9">
    <location>
        <position position="201"/>
    </location>
    <ligand>
        <name>Ca(2+)</name>
        <dbReference type="ChEBI" id="CHEBI:29108"/>
        <label>3</label>
    </ligand>
</feature>
<reference evidence="12 13" key="1">
    <citation type="submission" date="2019-05" db="EMBL/GenBank/DDBJ databases">
        <title>Another draft genome of Portunus trituberculatus and its Hox gene families provides insights of decapod evolution.</title>
        <authorList>
            <person name="Jeong J.-H."/>
            <person name="Song I."/>
            <person name="Kim S."/>
            <person name="Choi T."/>
            <person name="Kim D."/>
            <person name="Ryu S."/>
            <person name="Kim W."/>
        </authorList>
    </citation>
    <scope>NUCLEOTIDE SEQUENCE [LARGE SCALE GENOMIC DNA]</scope>
    <source>
        <tissue evidence="12">Muscle</tissue>
    </source>
</reference>
<dbReference type="InterPro" id="IPR006026">
    <property type="entry name" value="Peptidase_Metallo"/>
</dbReference>
<dbReference type="InterPro" id="IPR001818">
    <property type="entry name" value="Pept_M10_metallopeptidase"/>
</dbReference>
<feature type="binding site" evidence="9">
    <location>
        <position position="224"/>
    </location>
    <ligand>
        <name>Ca(2+)</name>
        <dbReference type="ChEBI" id="CHEBI:29108"/>
        <label>3</label>
    </ligand>
</feature>
<dbReference type="Gene3D" id="3.40.390.10">
    <property type="entry name" value="Collagenase (Catalytic Domain)"/>
    <property type="match status" value="1"/>
</dbReference>
<dbReference type="Proteomes" id="UP000324222">
    <property type="component" value="Unassembled WGS sequence"/>
</dbReference>
<evidence type="ECO:0000256" key="6">
    <source>
        <dbReference type="ARBA" id="ARBA00022833"/>
    </source>
</evidence>
<evidence type="ECO:0000256" key="2">
    <source>
        <dbReference type="ARBA" id="ARBA00022670"/>
    </source>
</evidence>
<accession>A0A5B7KCZ8</accession>